<evidence type="ECO:0000313" key="1">
    <source>
        <dbReference type="EMBL" id="SDG40298.1"/>
    </source>
</evidence>
<evidence type="ECO:0000313" key="2">
    <source>
        <dbReference type="Proteomes" id="UP000199415"/>
    </source>
</evidence>
<reference evidence="1 2" key="1">
    <citation type="submission" date="2016-10" db="EMBL/GenBank/DDBJ databases">
        <authorList>
            <person name="de Groot N.N."/>
        </authorList>
    </citation>
    <scope>NUCLEOTIDE SEQUENCE [LARGE SCALE GENOMIC DNA]</scope>
    <source>
        <strain evidence="1 2">DSM 25584</strain>
    </source>
</reference>
<dbReference type="Proteomes" id="UP000199415">
    <property type="component" value="Unassembled WGS sequence"/>
</dbReference>
<proteinExistence type="predicted"/>
<accession>A0A1G7TYP6</accession>
<organism evidence="1 2">
    <name type="scientific">Limimonas halophila</name>
    <dbReference type="NCBI Taxonomy" id="1082479"/>
    <lineage>
        <taxon>Bacteria</taxon>
        <taxon>Pseudomonadati</taxon>
        <taxon>Pseudomonadota</taxon>
        <taxon>Alphaproteobacteria</taxon>
        <taxon>Rhodospirillales</taxon>
        <taxon>Rhodovibrionaceae</taxon>
        <taxon>Limimonas</taxon>
    </lineage>
</organism>
<name>A0A1G7TYP6_9PROT</name>
<dbReference type="EMBL" id="FNCE01000011">
    <property type="protein sequence ID" value="SDG40298.1"/>
    <property type="molecule type" value="Genomic_DNA"/>
</dbReference>
<dbReference type="OrthoDB" id="7626403at2"/>
<gene>
    <name evidence="1" type="ORF">SAMN05216241_1112</name>
</gene>
<dbReference type="RefSeq" id="WP_090021305.1">
    <property type="nucleotide sequence ID" value="NZ_FNCE01000011.1"/>
</dbReference>
<protein>
    <submittedName>
        <fullName evidence="1">Uncharacterized protein</fullName>
    </submittedName>
</protein>
<dbReference type="AlphaFoldDB" id="A0A1G7TYP6"/>
<keyword evidence="2" id="KW-1185">Reference proteome</keyword>
<sequence>MAAASPWPLPADTDARLRLAKGYPFPAPADAFLFRAGTHAPLGDTPLTGRTPVLAHGSNRSPEQLARKFAAFDGAASEIPVTYVWLHDHDVVYAAHFAHYASVTSALHHVPGCRVLVALTWLTPEQLARMHETEGAYSFRRLDGVRADAGSGPLPAETVIHLYHHDHGLLALDGAPVGLAAVPAVNRPHATLDQEAAQALARDRVAPERELDAFILENQADPALRREREAVLRKTALPAEVSDARPAH</sequence>